<dbReference type="PANTHER" id="PTHR43303:SF3">
    <property type="entry name" value="BLR3436 PROTEIN"/>
    <property type="match status" value="1"/>
</dbReference>
<dbReference type="InterPro" id="IPR036188">
    <property type="entry name" value="FAD/NAD-bd_sf"/>
</dbReference>
<reference evidence="3" key="1">
    <citation type="submission" date="2010-01" db="EMBL/GenBank/DDBJ databases">
        <title>Genome fragments of uncultured bacteria from the North Pacific subtropical Gyre.</title>
        <authorList>
            <person name="Pham V.D."/>
            <person name="Delong E.F."/>
        </authorList>
    </citation>
    <scope>NUCLEOTIDE SEQUENCE</scope>
</reference>
<dbReference type="GO" id="GO:0003959">
    <property type="term" value="F:NADPH dehydrogenase activity"/>
    <property type="evidence" value="ECO:0007669"/>
    <property type="project" value="InterPro"/>
</dbReference>
<dbReference type="GO" id="GO:0010181">
    <property type="term" value="F:FMN binding"/>
    <property type="evidence" value="ECO:0007669"/>
    <property type="project" value="InterPro"/>
</dbReference>
<evidence type="ECO:0000259" key="2">
    <source>
        <dbReference type="Pfam" id="PF01494"/>
    </source>
</evidence>
<feature type="domain" description="FAD-binding" evidence="2">
    <location>
        <begin position="112"/>
        <end position="296"/>
    </location>
</feature>
<dbReference type="CDD" id="cd02932">
    <property type="entry name" value="OYE_YqiM_FMN"/>
    <property type="match status" value="1"/>
</dbReference>
<feature type="domain" description="NADH:flavin oxidoreductase/NADH oxidase N-terminal" evidence="1">
    <location>
        <begin position="380"/>
        <end position="715"/>
    </location>
</feature>
<dbReference type="InterPro" id="IPR001155">
    <property type="entry name" value="OxRdtase_FMN_N"/>
</dbReference>
<dbReference type="Pfam" id="PF01494">
    <property type="entry name" value="FAD_binding_3"/>
    <property type="match status" value="1"/>
</dbReference>
<dbReference type="GO" id="GO:0071949">
    <property type="term" value="F:FAD binding"/>
    <property type="evidence" value="ECO:0007669"/>
    <property type="project" value="InterPro"/>
</dbReference>
<evidence type="ECO:0000259" key="1">
    <source>
        <dbReference type="Pfam" id="PF00724"/>
    </source>
</evidence>
<evidence type="ECO:0000313" key="3">
    <source>
        <dbReference type="EMBL" id="ADI22960.1"/>
    </source>
</evidence>
<dbReference type="EMBL" id="GU568002">
    <property type="protein sequence ID" value="ADI22960.1"/>
    <property type="molecule type" value="Genomic_DNA"/>
</dbReference>
<dbReference type="SUPFAM" id="SSF51395">
    <property type="entry name" value="FMN-linked oxidoreductases"/>
    <property type="match status" value="1"/>
</dbReference>
<sequence>MKLNDSRHDITVYERNKPDDTFGFGVVFSDETLGNFMGQDPETYLKIRDAFAYWDEIEVRYRGERIRSGGHGFAGMSRQKLLDILQERCNDVGVHMVFETEINDLEPYRDVDLVLGSDGANSMVRDAYKEMFKPTIDMRKTKFVWLGTTQKFDAFTFIFKPNEHGWFYNHAYQYGQGKGLAASTWILETHEDTWMRAGLDQSNEAETIAYFEDLFRDELEGHKLLSNKSIWRNFPVVSNQNWCHENVVLIGDAAHTAQFSIGSGTKIAMEGAISLLKSIDEEGSISSALTKYQEKREIEISRLQRSAMVSLQWYENARRYNDLTPPQYAFNFLSRSKSVTYENLKLRDVRYGREVNSWYASLVRKEQGFDIPDDPAPPPMFTPYRLRDLVFQNRVVVSPMCQYSANDGTPTDWHLVHLGGFAVGGAGLVYAEMTNVSAAGRITPGCAGMYKPEHVEAWKRVTSFIHQNSRAKICIQLAHAGRKGSTKYPWHGEDEPLENGNWPLISASPLPYKEFNQVPKEMTRDDMDDVLDSFVRAGRMAEEAEFDMIEIHMAHGYLLSSFISPVSNVRRDEYGGELVNRLKFPVEILKAVRSVWPNSKPISCRISATDWLDSGGLTGEDAVEVAKLLYENGCDIIDVSTGQTTPQAKPIYGRMFQTHLSEQVRLEAKGPTIAVGNITSADQVNTIVAAGRADLVALARPHLTDPHFTLKAAAHYGYTPQFWPEQYLAGKIQAERLAQQDNSRLQEILLANRPKSHSD</sequence>
<dbReference type="PANTHER" id="PTHR43303">
    <property type="entry name" value="NADPH DEHYDROGENASE C23G7.10C-RELATED"/>
    <property type="match status" value="1"/>
</dbReference>
<proteinExistence type="predicted"/>
<accession>E7C686</accession>
<dbReference type="Pfam" id="PF00724">
    <property type="entry name" value="Oxidored_FMN"/>
    <property type="match status" value="1"/>
</dbReference>
<dbReference type="InterPro" id="IPR013785">
    <property type="entry name" value="Aldolase_TIM"/>
</dbReference>
<dbReference type="Gene3D" id="3.20.20.70">
    <property type="entry name" value="Aldolase class I"/>
    <property type="match status" value="1"/>
</dbReference>
<dbReference type="Gene3D" id="3.50.50.60">
    <property type="entry name" value="FAD/NAD(P)-binding domain"/>
    <property type="match status" value="1"/>
</dbReference>
<dbReference type="InterPro" id="IPR044152">
    <property type="entry name" value="YqjM-like"/>
</dbReference>
<dbReference type="AlphaFoldDB" id="E7C686"/>
<organism evidence="3">
    <name type="scientific">uncultured nuHF2 cluster bacterium HF0500_39O04</name>
    <dbReference type="NCBI Taxonomy" id="723590"/>
    <lineage>
        <taxon>Bacteria</taxon>
        <taxon>environmental samples</taxon>
    </lineage>
</organism>
<dbReference type="Gene3D" id="3.30.9.20">
    <property type="match status" value="1"/>
</dbReference>
<dbReference type="SUPFAM" id="SSF51905">
    <property type="entry name" value="FAD/NAD(P)-binding domain"/>
    <property type="match status" value="1"/>
</dbReference>
<name>E7C686_9BACT</name>
<protein>
    <submittedName>
        <fullName evidence="3">NADH:flavin oxidoreductases, Old Yellow Enzyme family</fullName>
    </submittedName>
</protein>
<dbReference type="GO" id="GO:0050661">
    <property type="term" value="F:NADP binding"/>
    <property type="evidence" value="ECO:0007669"/>
    <property type="project" value="InterPro"/>
</dbReference>
<dbReference type="InterPro" id="IPR002938">
    <property type="entry name" value="FAD-bd"/>
</dbReference>